<gene>
    <name evidence="4" type="ORF">ACJMK2_017842</name>
</gene>
<keyword evidence="2" id="KW-0732">Signal</keyword>
<dbReference type="Gene3D" id="3.40.50.1820">
    <property type="entry name" value="alpha/beta hydrolase"/>
    <property type="match status" value="1"/>
</dbReference>
<dbReference type="EMBL" id="JBJQND010000016">
    <property type="protein sequence ID" value="KAL3846890.1"/>
    <property type="molecule type" value="Genomic_DNA"/>
</dbReference>
<dbReference type="PROSITE" id="PS00941">
    <property type="entry name" value="CARBOXYLESTERASE_B_2"/>
    <property type="match status" value="1"/>
</dbReference>
<proteinExistence type="inferred from homology"/>
<evidence type="ECO:0000259" key="3">
    <source>
        <dbReference type="Pfam" id="PF00135"/>
    </source>
</evidence>
<protein>
    <recommendedName>
        <fullName evidence="3">Carboxylesterase type B domain-containing protein</fullName>
    </recommendedName>
</protein>
<evidence type="ECO:0000256" key="2">
    <source>
        <dbReference type="ARBA" id="ARBA00022729"/>
    </source>
</evidence>
<dbReference type="InterPro" id="IPR019819">
    <property type="entry name" value="Carboxylesterase_B_CS"/>
</dbReference>
<feature type="domain" description="Carboxylesterase type B" evidence="3">
    <location>
        <begin position="4"/>
        <end position="116"/>
    </location>
</feature>
<dbReference type="AlphaFoldDB" id="A0ABD3UBX8"/>
<comment type="caution">
    <text evidence="4">The sequence shown here is derived from an EMBL/GenBank/DDBJ whole genome shotgun (WGS) entry which is preliminary data.</text>
</comment>
<name>A0ABD3UBX8_SINWO</name>
<dbReference type="InterPro" id="IPR051093">
    <property type="entry name" value="Neuroligin/BSAL"/>
</dbReference>
<reference evidence="4 5" key="1">
    <citation type="submission" date="2024-11" db="EMBL/GenBank/DDBJ databases">
        <title>Chromosome-level genome assembly of the freshwater bivalve Anodonta woodiana.</title>
        <authorList>
            <person name="Chen X."/>
        </authorList>
    </citation>
    <scope>NUCLEOTIDE SEQUENCE [LARGE SCALE GENOMIC DNA]</scope>
    <source>
        <strain evidence="4">MN2024</strain>
        <tissue evidence="4">Gills</tissue>
    </source>
</reference>
<evidence type="ECO:0000313" key="4">
    <source>
        <dbReference type="EMBL" id="KAL3846890.1"/>
    </source>
</evidence>
<dbReference type="Proteomes" id="UP001634394">
    <property type="component" value="Unassembled WGS sequence"/>
</dbReference>
<sequence>MGARVIKTRYGDIKGVLVEFSNPKFKPVDSYRGLQYGTTYGGRMRFMPPASPMERWKYTRLTFSMRPVCFQNELNETNQVKSLSALSGSNFTRIVPFIQLKSEDCLTLNVFVPTRGKPAYVLFFA</sequence>
<accession>A0ABD3UBX8</accession>
<comment type="similarity">
    <text evidence="1">Belongs to the type-B carboxylesterase/lipase family.</text>
</comment>
<keyword evidence="5" id="KW-1185">Reference proteome</keyword>
<evidence type="ECO:0000313" key="5">
    <source>
        <dbReference type="Proteomes" id="UP001634394"/>
    </source>
</evidence>
<dbReference type="InterPro" id="IPR029058">
    <property type="entry name" value="AB_hydrolase_fold"/>
</dbReference>
<dbReference type="Pfam" id="PF00135">
    <property type="entry name" value="COesterase"/>
    <property type="match status" value="1"/>
</dbReference>
<dbReference type="PANTHER" id="PTHR43903">
    <property type="entry name" value="NEUROLIGIN"/>
    <property type="match status" value="1"/>
</dbReference>
<evidence type="ECO:0000256" key="1">
    <source>
        <dbReference type="ARBA" id="ARBA00005964"/>
    </source>
</evidence>
<organism evidence="4 5">
    <name type="scientific">Sinanodonta woodiana</name>
    <name type="common">Chinese pond mussel</name>
    <name type="synonym">Anodonta woodiana</name>
    <dbReference type="NCBI Taxonomy" id="1069815"/>
    <lineage>
        <taxon>Eukaryota</taxon>
        <taxon>Metazoa</taxon>
        <taxon>Spiralia</taxon>
        <taxon>Lophotrochozoa</taxon>
        <taxon>Mollusca</taxon>
        <taxon>Bivalvia</taxon>
        <taxon>Autobranchia</taxon>
        <taxon>Heteroconchia</taxon>
        <taxon>Palaeoheterodonta</taxon>
        <taxon>Unionida</taxon>
        <taxon>Unionoidea</taxon>
        <taxon>Unionidae</taxon>
        <taxon>Unioninae</taxon>
        <taxon>Sinanodonta</taxon>
    </lineage>
</organism>
<dbReference type="SUPFAM" id="SSF53474">
    <property type="entry name" value="alpha/beta-Hydrolases"/>
    <property type="match status" value="1"/>
</dbReference>
<dbReference type="InterPro" id="IPR002018">
    <property type="entry name" value="CarbesteraseB"/>
</dbReference>